<dbReference type="PATRIC" id="fig|411475.3.peg.1048"/>
<evidence type="ECO:0000256" key="1">
    <source>
        <dbReference type="SAM" id="Phobius"/>
    </source>
</evidence>
<gene>
    <name evidence="2" type="ORF">HMPREF0372_01210</name>
</gene>
<evidence type="ECO:0000313" key="2">
    <source>
        <dbReference type="EMBL" id="EHM53015.1"/>
    </source>
</evidence>
<protein>
    <submittedName>
        <fullName evidence="2">Uncharacterized protein</fullName>
    </submittedName>
</protein>
<dbReference type="Proteomes" id="UP000004459">
    <property type="component" value="Unassembled WGS sequence"/>
</dbReference>
<organism evidence="2 3">
    <name type="scientific">Flavonifractor plautii ATCC 29863</name>
    <dbReference type="NCBI Taxonomy" id="411475"/>
    <lineage>
        <taxon>Bacteria</taxon>
        <taxon>Bacillati</taxon>
        <taxon>Bacillota</taxon>
        <taxon>Clostridia</taxon>
        <taxon>Eubacteriales</taxon>
        <taxon>Oscillospiraceae</taxon>
        <taxon>Flavonifractor</taxon>
    </lineage>
</organism>
<dbReference type="HOGENOM" id="CLU_3151463_0_0_9"/>
<dbReference type="EMBL" id="AGCK01000086">
    <property type="protein sequence ID" value="EHM53015.1"/>
    <property type="molecule type" value="Genomic_DNA"/>
</dbReference>
<evidence type="ECO:0000313" key="3">
    <source>
        <dbReference type="Proteomes" id="UP000004459"/>
    </source>
</evidence>
<keyword evidence="1" id="KW-0472">Membrane</keyword>
<comment type="caution">
    <text evidence="2">The sequence shown here is derived from an EMBL/GenBank/DDBJ whole genome shotgun (WGS) entry which is preliminary data.</text>
</comment>
<accession>G9YNY2</accession>
<keyword evidence="1" id="KW-1133">Transmembrane helix</keyword>
<reference evidence="2 3" key="1">
    <citation type="submission" date="2011-08" db="EMBL/GenBank/DDBJ databases">
        <authorList>
            <person name="Weinstock G."/>
            <person name="Sodergren E."/>
            <person name="Clifton S."/>
            <person name="Fulton L."/>
            <person name="Fulton B."/>
            <person name="Courtney L."/>
            <person name="Fronick C."/>
            <person name="Harrison M."/>
            <person name="Strong C."/>
            <person name="Farmer C."/>
            <person name="Delahaunty K."/>
            <person name="Markovic C."/>
            <person name="Hall O."/>
            <person name="Minx P."/>
            <person name="Tomlinson C."/>
            <person name="Mitreva M."/>
            <person name="Hou S."/>
            <person name="Chen J."/>
            <person name="Wollam A."/>
            <person name="Pepin K.H."/>
            <person name="Johnson M."/>
            <person name="Bhonagiri V."/>
            <person name="Zhang X."/>
            <person name="Suruliraj S."/>
            <person name="Warren W."/>
            <person name="Chinwalla A."/>
            <person name="Mardis E.R."/>
            <person name="Wilson R.K."/>
        </authorList>
    </citation>
    <scope>NUCLEOTIDE SEQUENCE [LARGE SCALE GENOMIC DNA]</scope>
    <source>
        <strain evidence="2 3">ATCC 29863</strain>
    </source>
</reference>
<sequence length="48" mass="5691">MKGRWQLEKFLEKTVAIPVFLCYTILAFIRRGGLLRRLIQNEKEVNTP</sequence>
<feature type="transmembrane region" description="Helical" evidence="1">
    <location>
        <begin position="15"/>
        <end position="33"/>
    </location>
</feature>
<name>G9YNY2_FLAPL</name>
<dbReference type="AlphaFoldDB" id="G9YNY2"/>
<keyword evidence="1" id="KW-0812">Transmembrane</keyword>
<proteinExistence type="predicted"/>